<feature type="transmembrane region" description="Helical" evidence="2">
    <location>
        <begin position="311"/>
        <end position="333"/>
    </location>
</feature>
<dbReference type="AlphaFoldDB" id="A0A4P9WJE4"/>
<organism evidence="3 4">
    <name type="scientific">Blyttiomyces helicus</name>
    <dbReference type="NCBI Taxonomy" id="388810"/>
    <lineage>
        <taxon>Eukaryota</taxon>
        <taxon>Fungi</taxon>
        <taxon>Fungi incertae sedis</taxon>
        <taxon>Chytridiomycota</taxon>
        <taxon>Chytridiomycota incertae sedis</taxon>
        <taxon>Chytridiomycetes</taxon>
        <taxon>Chytridiomycetes incertae sedis</taxon>
        <taxon>Blyttiomyces</taxon>
    </lineage>
</organism>
<dbReference type="Pfam" id="PF09786">
    <property type="entry name" value="CytochromB561_N"/>
    <property type="match status" value="1"/>
</dbReference>
<feature type="region of interest" description="Disordered" evidence="1">
    <location>
        <begin position="43"/>
        <end position="155"/>
    </location>
</feature>
<keyword evidence="2" id="KW-1133">Transmembrane helix</keyword>
<dbReference type="OrthoDB" id="509821at2759"/>
<feature type="region of interest" description="Disordered" evidence="1">
    <location>
        <begin position="1"/>
        <end position="24"/>
    </location>
</feature>
<feature type="transmembrane region" description="Helical" evidence="2">
    <location>
        <begin position="275"/>
        <end position="299"/>
    </location>
</feature>
<evidence type="ECO:0000313" key="3">
    <source>
        <dbReference type="EMBL" id="RKO90736.1"/>
    </source>
</evidence>
<evidence type="ECO:0000313" key="4">
    <source>
        <dbReference type="Proteomes" id="UP000269721"/>
    </source>
</evidence>
<feature type="region of interest" description="Disordered" evidence="1">
    <location>
        <begin position="382"/>
        <end position="427"/>
    </location>
</feature>
<evidence type="ECO:0000256" key="2">
    <source>
        <dbReference type="SAM" id="Phobius"/>
    </source>
</evidence>
<proteinExistence type="predicted"/>
<name>A0A4P9WJE4_9FUNG</name>
<sequence length="633" mass="68985">MLGIWDLNERSGGNHPSEGGGFEPKPALDAIIIVAIMFSPSSVHREGSHHPHPSRRATLFSPYTTDHPHHPGHAHSNSAIHTPHNPRPNLRGRGGPASPYNPFHPTVTSPLSGSYASSASSPSRTSPSPQRPSGSPFSGERAPVSDTPPVHSPAYLTPSEQLRASWGSTAATPAHAAPVRRYSPFADQIPNTSMVGFETSPRGHGGARSREVVRERFPARDGALISGTPASPTSPAVTAAAADGDDVLDWEHPAVREITKMKYESTLGDVQRQRLFFNLFMLAALLLVYNSLSATAQIFAEQYVHPSVTEWLSLIATWSMAIACITFAFNVCYELYRGSAKPPTFSEYALSPQARKLLGLDPDVNGSVSGERKYAQVTPPKFLLPTPSKRKSEYTPTRPEQPRYEEMSVSPQDIQRTPRTPKSPTSPLMNYLLHTSPVDADVAPIRDKNELVKLLKTTEPIEELLMGISPREIPGSSYATGGTSPSGFSPFGSPSTVSRFQPATKPAAPAIAKQTFDKDGLPYNTPQKTLDDWNVEKYIEDWTDEMRNWLATKVVKPLVDRIEKVDASFKEYSMEYLDCSSATTANPLIAAMSMQGAPASSFAVSGLSLDNSLCTHSPSDNIALRLHPRRRHR</sequence>
<protein>
    <submittedName>
        <fullName evidence="3">Uncharacterized protein</fullName>
    </submittedName>
</protein>
<feature type="compositionally biased region" description="Low complexity" evidence="1">
    <location>
        <begin position="108"/>
        <end position="138"/>
    </location>
</feature>
<accession>A0A4P9WJE4</accession>
<keyword evidence="4" id="KW-1185">Reference proteome</keyword>
<feature type="compositionally biased region" description="Low complexity" evidence="1">
    <location>
        <begin position="417"/>
        <end position="427"/>
    </location>
</feature>
<dbReference type="InterPro" id="IPR019176">
    <property type="entry name" value="Cytochrome_B561-rel"/>
</dbReference>
<dbReference type="EMBL" id="KZ995407">
    <property type="protein sequence ID" value="RKO90736.1"/>
    <property type="molecule type" value="Genomic_DNA"/>
</dbReference>
<keyword evidence="2" id="KW-0812">Transmembrane</keyword>
<gene>
    <name evidence="3" type="ORF">BDK51DRAFT_48073</name>
</gene>
<evidence type="ECO:0000256" key="1">
    <source>
        <dbReference type="SAM" id="MobiDB-lite"/>
    </source>
</evidence>
<reference evidence="4" key="1">
    <citation type="journal article" date="2018" name="Nat. Microbiol.">
        <title>Leveraging single-cell genomics to expand the fungal tree of life.</title>
        <authorList>
            <person name="Ahrendt S.R."/>
            <person name="Quandt C.A."/>
            <person name="Ciobanu D."/>
            <person name="Clum A."/>
            <person name="Salamov A."/>
            <person name="Andreopoulos B."/>
            <person name="Cheng J.F."/>
            <person name="Woyke T."/>
            <person name="Pelin A."/>
            <person name="Henrissat B."/>
            <person name="Reynolds N.K."/>
            <person name="Benny G.L."/>
            <person name="Smith M.E."/>
            <person name="James T.Y."/>
            <person name="Grigoriev I.V."/>
        </authorList>
    </citation>
    <scope>NUCLEOTIDE SEQUENCE [LARGE SCALE GENOMIC DNA]</scope>
</reference>
<dbReference type="Proteomes" id="UP000269721">
    <property type="component" value="Unassembled WGS sequence"/>
</dbReference>
<keyword evidence="2" id="KW-0472">Membrane</keyword>